<dbReference type="Proteomes" id="UP000729402">
    <property type="component" value="Unassembled WGS sequence"/>
</dbReference>
<keyword evidence="2" id="KW-1185">Reference proteome</keyword>
<name>A0A8J5WMT6_ZIZPA</name>
<reference evidence="1" key="2">
    <citation type="submission" date="2021-02" db="EMBL/GenBank/DDBJ databases">
        <authorList>
            <person name="Kimball J.A."/>
            <person name="Haas M.W."/>
            <person name="Macchietto M."/>
            <person name="Kono T."/>
            <person name="Duquette J."/>
            <person name="Shao M."/>
        </authorList>
    </citation>
    <scope>NUCLEOTIDE SEQUENCE</scope>
    <source>
        <tissue evidence="1">Fresh leaf tissue</tissue>
    </source>
</reference>
<organism evidence="1 2">
    <name type="scientific">Zizania palustris</name>
    <name type="common">Northern wild rice</name>
    <dbReference type="NCBI Taxonomy" id="103762"/>
    <lineage>
        <taxon>Eukaryota</taxon>
        <taxon>Viridiplantae</taxon>
        <taxon>Streptophyta</taxon>
        <taxon>Embryophyta</taxon>
        <taxon>Tracheophyta</taxon>
        <taxon>Spermatophyta</taxon>
        <taxon>Magnoliopsida</taxon>
        <taxon>Liliopsida</taxon>
        <taxon>Poales</taxon>
        <taxon>Poaceae</taxon>
        <taxon>BOP clade</taxon>
        <taxon>Oryzoideae</taxon>
        <taxon>Oryzeae</taxon>
        <taxon>Zizaniinae</taxon>
        <taxon>Zizania</taxon>
    </lineage>
</organism>
<comment type="caution">
    <text evidence="1">The sequence shown here is derived from an EMBL/GenBank/DDBJ whole genome shotgun (WGS) entry which is preliminary data.</text>
</comment>
<evidence type="ECO:0000313" key="1">
    <source>
        <dbReference type="EMBL" id="KAG8091777.1"/>
    </source>
</evidence>
<dbReference type="AlphaFoldDB" id="A0A8J5WMT6"/>
<accession>A0A8J5WMT6</accession>
<dbReference type="EMBL" id="JAAALK010000080">
    <property type="protein sequence ID" value="KAG8091777.1"/>
    <property type="molecule type" value="Genomic_DNA"/>
</dbReference>
<reference evidence="1" key="1">
    <citation type="journal article" date="2021" name="bioRxiv">
        <title>Whole Genome Assembly and Annotation of Northern Wild Rice, Zizania palustris L., Supports a Whole Genome Duplication in the Zizania Genus.</title>
        <authorList>
            <person name="Haas M."/>
            <person name="Kono T."/>
            <person name="Macchietto M."/>
            <person name="Millas R."/>
            <person name="McGilp L."/>
            <person name="Shao M."/>
            <person name="Duquette J."/>
            <person name="Hirsch C.N."/>
            <person name="Kimball J."/>
        </authorList>
    </citation>
    <scope>NUCLEOTIDE SEQUENCE</scope>
    <source>
        <tissue evidence="1">Fresh leaf tissue</tissue>
    </source>
</reference>
<proteinExistence type="predicted"/>
<evidence type="ECO:0000313" key="2">
    <source>
        <dbReference type="Proteomes" id="UP000729402"/>
    </source>
</evidence>
<gene>
    <name evidence="1" type="ORF">GUJ93_ZPchr0012g19125</name>
</gene>
<sequence length="84" mass="9031">MVLDQGVDMDKVVLMVEGTEGAVAAAVVEAKVEAQCCIRLAPNLSNSPAQLPADEQKEKHSYSEQLCSFSILWHQSVPANCSVD</sequence>
<protein>
    <submittedName>
        <fullName evidence="1">Uncharacterized protein</fullName>
    </submittedName>
</protein>